<keyword evidence="6 10" id="KW-0548">Nucleotidyltransferase</keyword>
<keyword evidence="8 10" id="KW-0239">DNA-directed DNA polymerase</keyword>
<dbReference type="Pfam" id="PF02768">
    <property type="entry name" value="DNA_pol3_beta_3"/>
    <property type="match status" value="1"/>
</dbReference>
<comment type="function">
    <text evidence="10">Confers DNA tethering and processivity to DNA polymerases and other proteins. Acts as a clamp, forming a ring around DNA (a reaction catalyzed by the clamp-loading complex) which diffuses in an ATP-independent manner freely and bidirectionally along dsDNA. Initially characterized for its ability to contact the catalytic subunit of DNA polymerase III (Pol III), a complex, multichain enzyme responsible for most of the replicative synthesis in bacteria; Pol III exhibits 3'-5' exonuclease proofreading activity. The beta chain is required for initiation of replication as well as for processivity of DNA replication.</text>
</comment>
<dbReference type="NCBIfam" id="TIGR00663">
    <property type="entry name" value="dnan"/>
    <property type="match status" value="1"/>
</dbReference>
<dbReference type="PANTHER" id="PTHR30478:SF0">
    <property type="entry name" value="BETA SLIDING CLAMP"/>
    <property type="match status" value="1"/>
</dbReference>
<sequence length="382" mass="42304">MRFEVSSSTIQQLIQTVSKVIVPKSNIPILECVLFEVKGNYLTITGADPGMRLEATIEINNLSGEDGRFAVLQRVLLDPIKEMPEQPITFTVNYVEGAKEYESQIDYQSGKYTFLASPADAYPEAFSLGQEPQTIMIKASDLMMAINATLYATSNDDRRPIMTGIYCDLFTDKVVFVGSDARMLVRHQNTNVHADCNAGFSMPKKVATMLSRSLLAHEDDDLMVKMSFSSKVIRVELPSFVLTALLVEGKFPNYNSVIPTSGPFMVTVDRQLLLSAARRISVFASESTNMLKFDFGPDGILLSANDLDFSVAAQEHVKADCPADINLKTGFESKAFQSALTAITSSEIKLYLTDQTRACVIEPCDYPEYIDQCTLILPMKII</sequence>
<reference evidence="15" key="1">
    <citation type="journal article" date="2019" name="Int. J. Syst. Evol. Microbiol.">
        <title>The Global Catalogue of Microorganisms (GCM) 10K type strain sequencing project: providing services to taxonomists for standard genome sequencing and annotation.</title>
        <authorList>
            <consortium name="The Broad Institute Genomics Platform"/>
            <consortium name="The Broad Institute Genome Sequencing Center for Infectious Disease"/>
            <person name="Wu L."/>
            <person name="Ma J."/>
        </authorList>
    </citation>
    <scope>NUCLEOTIDE SEQUENCE [LARGE SCALE GENOMIC DNA]</scope>
    <source>
        <strain evidence="15">CGMCC 4.7357</strain>
    </source>
</reference>
<dbReference type="InterPro" id="IPR001001">
    <property type="entry name" value="DNA_polIII_beta"/>
</dbReference>
<keyword evidence="5 10" id="KW-0808">Transferase</keyword>
<dbReference type="Gene3D" id="3.70.10.10">
    <property type="match status" value="1"/>
</dbReference>
<dbReference type="InterPro" id="IPR022637">
    <property type="entry name" value="DNA_polIII_beta_cen"/>
</dbReference>
<proteinExistence type="inferred from homology"/>
<evidence type="ECO:0000256" key="8">
    <source>
        <dbReference type="ARBA" id="ARBA00022932"/>
    </source>
</evidence>
<evidence type="ECO:0000259" key="13">
    <source>
        <dbReference type="Pfam" id="PF02768"/>
    </source>
</evidence>
<evidence type="ECO:0000256" key="2">
    <source>
        <dbReference type="ARBA" id="ARBA00010752"/>
    </source>
</evidence>
<keyword evidence="15" id="KW-1185">Reference proteome</keyword>
<evidence type="ECO:0000256" key="6">
    <source>
        <dbReference type="ARBA" id="ARBA00022695"/>
    </source>
</evidence>
<dbReference type="Proteomes" id="UP001596020">
    <property type="component" value="Unassembled WGS sequence"/>
</dbReference>
<dbReference type="InterPro" id="IPR046938">
    <property type="entry name" value="DNA_clamp_sf"/>
</dbReference>
<accession>A0ABV9K5I9</accession>
<dbReference type="RefSeq" id="WP_380077148.1">
    <property type="nucleotide sequence ID" value="NZ_JBHSGO010000015.1"/>
</dbReference>
<evidence type="ECO:0000313" key="14">
    <source>
        <dbReference type="EMBL" id="MFC4665214.1"/>
    </source>
</evidence>
<evidence type="ECO:0000256" key="4">
    <source>
        <dbReference type="ARBA" id="ARBA00022490"/>
    </source>
</evidence>
<feature type="domain" description="DNA polymerase III beta sliding clamp central" evidence="12">
    <location>
        <begin position="137"/>
        <end position="253"/>
    </location>
</feature>
<evidence type="ECO:0000313" key="15">
    <source>
        <dbReference type="Proteomes" id="UP001596020"/>
    </source>
</evidence>
<dbReference type="EMBL" id="JBHSGO010000015">
    <property type="protein sequence ID" value="MFC4665214.1"/>
    <property type="molecule type" value="Genomic_DNA"/>
</dbReference>
<dbReference type="Gene3D" id="3.10.150.10">
    <property type="entry name" value="DNA Polymerase III, subunit A, domain 2"/>
    <property type="match status" value="1"/>
</dbReference>
<comment type="similarity">
    <text evidence="2 10">Belongs to the beta sliding clamp family.</text>
</comment>
<keyword evidence="4 10" id="KW-0963">Cytoplasm</keyword>
<dbReference type="Pfam" id="PF02767">
    <property type="entry name" value="DNA_pol3_beta_2"/>
    <property type="match status" value="1"/>
</dbReference>
<evidence type="ECO:0000256" key="10">
    <source>
        <dbReference type="PIRNR" id="PIRNR000804"/>
    </source>
</evidence>
<keyword evidence="7 10" id="KW-0235">DNA replication</keyword>
<comment type="subcellular location">
    <subcellularLocation>
        <location evidence="1 10">Cytoplasm</location>
    </subcellularLocation>
</comment>
<dbReference type="Pfam" id="PF00712">
    <property type="entry name" value="DNA_pol3_beta"/>
    <property type="match status" value="1"/>
</dbReference>
<feature type="domain" description="DNA polymerase III beta sliding clamp C-terminal" evidence="13">
    <location>
        <begin position="256"/>
        <end position="366"/>
    </location>
</feature>
<dbReference type="InterPro" id="IPR022635">
    <property type="entry name" value="DNA_polIII_beta_C"/>
</dbReference>
<feature type="domain" description="DNA polymerase III beta sliding clamp N-terminal" evidence="11">
    <location>
        <begin position="1"/>
        <end position="94"/>
    </location>
</feature>
<organism evidence="14 15">
    <name type="scientific">Falsiporphyromonas endometrii</name>
    <dbReference type="NCBI Taxonomy" id="1387297"/>
    <lineage>
        <taxon>Bacteria</taxon>
        <taxon>Pseudomonadati</taxon>
        <taxon>Bacteroidota</taxon>
        <taxon>Bacteroidia</taxon>
        <taxon>Bacteroidales</taxon>
        <taxon>Porphyromonadaceae</taxon>
        <taxon>Falsiporphyromonas</taxon>
    </lineage>
</organism>
<comment type="subunit">
    <text evidence="10">Forms a ring-shaped head-to-tail homodimer around DNA.</text>
</comment>
<dbReference type="InterPro" id="IPR022634">
    <property type="entry name" value="DNA_polIII_beta_N"/>
</dbReference>
<evidence type="ECO:0000259" key="11">
    <source>
        <dbReference type="Pfam" id="PF00712"/>
    </source>
</evidence>
<evidence type="ECO:0000256" key="7">
    <source>
        <dbReference type="ARBA" id="ARBA00022705"/>
    </source>
</evidence>
<dbReference type="PANTHER" id="PTHR30478">
    <property type="entry name" value="DNA POLYMERASE III SUBUNIT BETA"/>
    <property type="match status" value="1"/>
</dbReference>
<dbReference type="CDD" id="cd00140">
    <property type="entry name" value="beta_clamp"/>
    <property type="match status" value="1"/>
</dbReference>
<evidence type="ECO:0000256" key="9">
    <source>
        <dbReference type="ARBA" id="ARBA00023125"/>
    </source>
</evidence>
<dbReference type="SUPFAM" id="SSF55979">
    <property type="entry name" value="DNA clamp"/>
    <property type="match status" value="3"/>
</dbReference>
<evidence type="ECO:0000256" key="3">
    <source>
        <dbReference type="ARBA" id="ARBA00021035"/>
    </source>
</evidence>
<dbReference type="SMART" id="SM00480">
    <property type="entry name" value="POL3Bc"/>
    <property type="match status" value="1"/>
</dbReference>
<evidence type="ECO:0000256" key="1">
    <source>
        <dbReference type="ARBA" id="ARBA00004496"/>
    </source>
</evidence>
<gene>
    <name evidence="14" type="primary">dnaN</name>
    <name evidence="14" type="ORF">ACFO3G_01025</name>
</gene>
<comment type="caution">
    <text evidence="14">The sequence shown here is derived from an EMBL/GenBank/DDBJ whole genome shotgun (WGS) entry which is preliminary data.</text>
</comment>
<dbReference type="GO" id="GO:0003887">
    <property type="term" value="F:DNA-directed DNA polymerase activity"/>
    <property type="evidence" value="ECO:0007669"/>
    <property type="project" value="UniProtKB-EC"/>
</dbReference>
<evidence type="ECO:0000259" key="12">
    <source>
        <dbReference type="Pfam" id="PF02767"/>
    </source>
</evidence>
<evidence type="ECO:0000256" key="5">
    <source>
        <dbReference type="ARBA" id="ARBA00022679"/>
    </source>
</evidence>
<keyword evidence="9" id="KW-0238">DNA-binding</keyword>
<dbReference type="PIRSF" id="PIRSF000804">
    <property type="entry name" value="DNA_pol_III_b"/>
    <property type="match status" value="1"/>
</dbReference>
<protein>
    <recommendedName>
        <fullName evidence="3 10">Beta sliding clamp</fullName>
    </recommendedName>
</protein>
<name>A0ABV9K5I9_9PORP</name>